<comment type="caution">
    <text evidence="2">The sequence shown here is derived from an EMBL/GenBank/DDBJ whole genome shotgun (WGS) entry which is preliminary data.</text>
</comment>
<evidence type="ECO:0000313" key="2">
    <source>
        <dbReference type="EMBL" id="GGY56700.1"/>
    </source>
</evidence>
<reference evidence="2" key="2">
    <citation type="submission" date="2022-12" db="EMBL/GenBank/DDBJ databases">
        <authorList>
            <person name="Sun Q."/>
            <person name="Kim S."/>
        </authorList>
    </citation>
    <scope>NUCLEOTIDE SEQUENCE</scope>
    <source>
        <strain evidence="2">KCTC 12343</strain>
    </source>
</reference>
<evidence type="ECO:0000256" key="1">
    <source>
        <dbReference type="SAM" id="MobiDB-lite"/>
    </source>
</evidence>
<organism evidence="2 3">
    <name type="scientific">Pseudoduganella albidiflava</name>
    <dbReference type="NCBI Taxonomy" id="321983"/>
    <lineage>
        <taxon>Bacteria</taxon>
        <taxon>Pseudomonadati</taxon>
        <taxon>Pseudomonadota</taxon>
        <taxon>Betaproteobacteria</taxon>
        <taxon>Burkholderiales</taxon>
        <taxon>Oxalobacteraceae</taxon>
        <taxon>Telluria group</taxon>
        <taxon>Pseudoduganella</taxon>
    </lineage>
</organism>
<feature type="region of interest" description="Disordered" evidence="1">
    <location>
        <begin position="169"/>
        <end position="230"/>
    </location>
</feature>
<protein>
    <submittedName>
        <fullName evidence="2">Uncharacterized protein</fullName>
    </submittedName>
</protein>
<dbReference type="RefSeq" id="WP_218943702.1">
    <property type="nucleotide sequence ID" value="NZ_BMWV01000011.1"/>
</dbReference>
<evidence type="ECO:0000313" key="3">
    <source>
        <dbReference type="Proteomes" id="UP000628442"/>
    </source>
</evidence>
<name>A0AA88C4I9_9BURK</name>
<feature type="compositionally biased region" description="Basic and acidic residues" evidence="1">
    <location>
        <begin position="176"/>
        <end position="206"/>
    </location>
</feature>
<sequence length="230" mass="25362">MHQDPLLASIGGMLRRFRRAEAWLRKAGLPVLLARLPVWLLCLQYCIMMRGKTVRITRVSQRIGRWLETITDLSRHETARTELLDMDGGMRNDIESTKRTLLLLRDLCVDMGGMFDSIGFHSRVLDRTQETFLAIVDESCLTATTLQRALVMHDTRALALLREMHEAEHGPGAIGADREGANRDGADRDGADRDGADRDGADKDGTDAGVDAGAPPQAGPYRDIGVVAKA</sequence>
<reference evidence="2" key="1">
    <citation type="journal article" date="2014" name="Int. J. Syst. Evol. Microbiol.">
        <title>Complete genome sequence of Corynebacterium casei LMG S-19264T (=DSM 44701T), isolated from a smear-ripened cheese.</title>
        <authorList>
            <consortium name="US DOE Joint Genome Institute (JGI-PGF)"/>
            <person name="Walter F."/>
            <person name="Albersmeier A."/>
            <person name="Kalinowski J."/>
            <person name="Ruckert C."/>
        </authorList>
    </citation>
    <scope>NUCLEOTIDE SEQUENCE</scope>
    <source>
        <strain evidence="2">KCTC 12343</strain>
    </source>
</reference>
<dbReference type="EMBL" id="BMWV01000011">
    <property type="protein sequence ID" value="GGY56700.1"/>
    <property type="molecule type" value="Genomic_DNA"/>
</dbReference>
<accession>A0AA88C4I9</accession>
<dbReference type="AlphaFoldDB" id="A0AA88C4I9"/>
<gene>
    <name evidence="2" type="ORF">GCM10007387_44050</name>
</gene>
<dbReference type="Proteomes" id="UP000628442">
    <property type="component" value="Unassembled WGS sequence"/>
</dbReference>
<proteinExistence type="predicted"/>